<comment type="caution">
    <text evidence="1">The sequence shown here is derived from an EMBL/GenBank/DDBJ whole genome shotgun (WGS) entry which is preliminary data.</text>
</comment>
<dbReference type="PATRIC" id="fig|1396.432.peg.843"/>
<organism evidence="1 2">
    <name type="scientific">Bacillus cereus</name>
    <dbReference type="NCBI Taxonomy" id="1396"/>
    <lineage>
        <taxon>Bacteria</taxon>
        <taxon>Bacillati</taxon>
        <taxon>Bacillota</taxon>
        <taxon>Bacilli</taxon>
        <taxon>Bacillales</taxon>
        <taxon>Bacillaceae</taxon>
        <taxon>Bacillus</taxon>
        <taxon>Bacillus cereus group</taxon>
    </lineage>
</organism>
<dbReference type="SUPFAM" id="SSF53254">
    <property type="entry name" value="Phosphoglycerate mutase-like"/>
    <property type="match status" value="1"/>
</dbReference>
<dbReference type="AlphaFoldDB" id="A0A150B5Q0"/>
<evidence type="ECO:0000313" key="2">
    <source>
        <dbReference type="Proteomes" id="UP000075591"/>
    </source>
</evidence>
<evidence type="ECO:0000313" key="1">
    <source>
        <dbReference type="EMBL" id="KXX98001.1"/>
    </source>
</evidence>
<reference evidence="1 2" key="1">
    <citation type="submission" date="2015-12" db="EMBL/GenBank/DDBJ databases">
        <title>Bacillus cereus Group isolate.</title>
        <authorList>
            <person name="Kovac J."/>
        </authorList>
    </citation>
    <scope>NUCLEOTIDE SEQUENCE [LARGE SCALE GENOMIC DNA]</scope>
    <source>
        <strain evidence="1 2">FSL W8-0275</strain>
    </source>
</reference>
<accession>A0A150B5Q0</accession>
<dbReference type="InterPro" id="IPR029033">
    <property type="entry name" value="His_PPase_superfam"/>
</dbReference>
<proteinExistence type="predicted"/>
<dbReference type="Gene3D" id="3.40.50.1240">
    <property type="entry name" value="Phosphoglycerate mutase-like"/>
    <property type="match status" value="1"/>
</dbReference>
<name>A0A150B5Q0_BACCE</name>
<dbReference type="RefSeq" id="WP_017560846.1">
    <property type="nucleotide sequence ID" value="NZ_JAAVIN010000001.1"/>
</dbReference>
<protein>
    <submittedName>
        <fullName evidence="1">Phosphoglycerate mutase</fullName>
    </submittedName>
</protein>
<sequence length="201" mass="22817">MKISFIRHGRLDRTIEPMTVTSFHEWMKGCDLHTTITEKASIPLETREAVEAAKLIVTSDQRCAVQSAAELMDSLSFIQNPLFREAAVPTSFYAPKWIKCKPNVWIFIGRTLWILGYHKDVESYKEVRERARQAADLLHRYALVHGSIALVGHNYVNGMIGAELRAMGWSGSPILHREPWGCTTYTFHEAMNGNVLNTNLT</sequence>
<dbReference type="EMBL" id="LOMT01000079">
    <property type="protein sequence ID" value="KXX98001.1"/>
    <property type="molecule type" value="Genomic_DNA"/>
</dbReference>
<gene>
    <name evidence="1" type="ORF">AT274_11995</name>
</gene>
<dbReference type="Proteomes" id="UP000075591">
    <property type="component" value="Unassembled WGS sequence"/>
</dbReference>